<name>A0AAE0KDL6_9PEZI</name>
<dbReference type="AlphaFoldDB" id="A0AAE0KDL6"/>
<keyword evidence="1" id="KW-0812">Transmembrane</keyword>
<keyword evidence="3" id="KW-1185">Reference proteome</keyword>
<evidence type="ECO:0000313" key="2">
    <source>
        <dbReference type="EMBL" id="KAK3374584.1"/>
    </source>
</evidence>
<dbReference type="EMBL" id="JAULSW010000007">
    <property type="protein sequence ID" value="KAK3374584.1"/>
    <property type="molecule type" value="Genomic_DNA"/>
</dbReference>
<evidence type="ECO:0000313" key="3">
    <source>
        <dbReference type="Proteomes" id="UP001285441"/>
    </source>
</evidence>
<proteinExistence type="predicted"/>
<feature type="transmembrane region" description="Helical" evidence="1">
    <location>
        <begin position="17"/>
        <end position="38"/>
    </location>
</feature>
<dbReference type="Proteomes" id="UP001285441">
    <property type="component" value="Unassembled WGS sequence"/>
</dbReference>
<sequence>MANSFDQPPPNTILPKLGLPLAIILGIALTAGTTYLVARHVIKLRAKATVDSNPATWKLKARQRVYDACYPGCNGDILADGVECSANKIWNWAERYPDICLAALGETYRVKDLEEERRKPLGRIALVILTVLVGVLDGSAVSWGWKRATARCARYEEATRERARQWPRMRDAAPWRITRRSRNPSNTASTSKRAKLKTLLAGLLASSRGAHAGEYFCNMVLLTNANETITAAVHGWTSVCVNWQECWTVPSWECDPLWNPLKDREQCQWYNREKCEWHWKVKSSPKDRVDGIMGSVKACGFHEVDTLKVPAKLRVAHPGIEKHSFVTIKAYQYPFLPY</sequence>
<comment type="caution">
    <text evidence="2">The sequence shown here is derived from an EMBL/GenBank/DDBJ whole genome shotgun (WGS) entry which is preliminary data.</text>
</comment>
<organism evidence="2 3">
    <name type="scientific">Podospora didyma</name>
    <dbReference type="NCBI Taxonomy" id="330526"/>
    <lineage>
        <taxon>Eukaryota</taxon>
        <taxon>Fungi</taxon>
        <taxon>Dikarya</taxon>
        <taxon>Ascomycota</taxon>
        <taxon>Pezizomycotina</taxon>
        <taxon>Sordariomycetes</taxon>
        <taxon>Sordariomycetidae</taxon>
        <taxon>Sordariales</taxon>
        <taxon>Podosporaceae</taxon>
        <taxon>Podospora</taxon>
    </lineage>
</organism>
<keyword evidence="1" id="KW-0472">Membrane</keyword>
<protein>
    <submittedName>
        <fullName evidence="2">Uncharacterized protein</fullName>
    </submittedName>
</protein>
<keyword evidence="1" id="KW-1133">Transmembrane helix</keyword>
<feature type="transmembrane region" description="Helical" evidence="1">
    <location>
        <begin position="124"/>
        <end position="145"/>
    </location>
</feature>
<reference evidence="2" key="2">
    <citation type="submission" date="2023-06" db="EMBL/GenBank/DDBJ databases">
        <authorList>
            <consortium name="Lawrence Berkeley National Laboratory"/>
            <person name="Haridas S."/>
            <person name="Hensen N."/>
            <person name="Bonometti L."/>
            <person name="Westerberg I."/>
            <person name="Brannstrom I.O."/>
            <person name="Guillou S."/>
            <person name="Cros-Aarteil S."/>
            <person name="Calhoun S."/>
            <person name="Kuo A."/>
            <person name="Mondo S."/>
            <person name="Pangilinan J."/>
            <person name="Riley R."/>
            <person name="LaButti K."/>
            <person name="Andreopoulos B."/>
            <person name="Lipzen A."/>
            <person name="Chen C."/>
            <person name="Yanf M."/>
            <person name="Daum C."/>
            <person name="Ng V."/>
            <person name="Clum A."/>
            <person name="Steindorff A."/>
            <person name="Ohm R."/>
            <person name="Martin F."/>
            <person name="Silar P."/>
            <person name="Natvig D."/>
            <person name="Lalanne C."/>
            <person name="Gautier V."/>
            <person name="Ament-velasquez S.L."/>
            <person name="Kruys A."/>
            <person name="Hutchinson M.I."/>
            <person name="Powell A.J."/>
            <person name="Barry K."/>
            <person name="Miller A.N."/>
            <person name="Grigoriev I.V."/>
            <person name="Debuchy R."/>
            <person name="Gladieux P."/>
            <person name="Thoren M.H."/>
            <person name="Johannesson H."/>
        </authorList>
    </citation>
    <scope>NUCLEOTIDE SEQUENCE</scope>
    <source>
        <strain evidence="2">CBS 232.78</strain>
    </source>
</reference>
<reference evidence="2" key="1">
    <citation type="journal article" date="2023" name="Mol. Phylogenet. Evol.">
        <title>Genome-scale phylogeny and comparative genomics of the fungal order Sordariales.</title>
        <authorList>
            <person name="Hensen N."/>
            <person name="Bonometti L."/>
            <person name="Westerberg I."/>
            <person name="Brannstrom I.O."/>
            <person name="Guillou S."/>
            <person name="Cros-Aarteil S."/>
            <person name="Calhoun S."/>
            <person name="Haridas S."/>
            <person name="Kuo A."/>
            <person name="Mondo S."/>
            <person name="Pangilinan J."/>
            <person name="Riley R."/>
            <person name="LaButti K."/>
            <person name="Andreopoulos B."/>
            <person name="Lipzen A."/>
            <person name="Chen C."/>
            <person name="Yan M."/>
            <person name="Daum C."/>
            <person name="Ng V."/>
            <person name="Clum A."/>
            <person name="Steindorff A."/>
            <person name="Ohm R.A."/>
            <person name="Martin F."/>
            <person name="Silar P."/>
            <person name="Natvig D.O."/>
            <person name="Lalanne C."/>
            <person name="Gautier V."/>
            <person name="Ament-Velasquez S.L."/>
            <person name="Kruys A."/>
            <person name="Hutchinson M.I."/>
            <person name="Powell A.J."/>
            <person name="Barry K."/>
            <person name="Miller A.N."/>
            <person name="Grigoriev I.V."/>
            <person name="Debuchy R."/>
            <person name="Gladieux P."/>
            <person name="Hiltunen Thoren M."/>
            <person name="Johannesson H."/>
        </authorList>
    </citation>
    <scope>NUCLEOTIDE SEQUENCE</scope>
    <source>
        <strain evidence="2">CBS 232.78</strain>
    </source>
</reference>
<accession>A0AAE0KDL6</accession>
<evidence type="ECO:0000256" key="1">
    <source>
        <dbReference type="SAM" id="Phobius"/>
    </source>
</evidence>
<gene>
    <name evidence="2" type="ORF">B0H63DRAFT_548822</name>
</gene>